<comment type="caution">
    <text evidence="1">The sequence shown here is derived from an EMBL/GenBank/DDBJ whole genome shotgun (WGS) entry which is preliminary data.</text>
</comment>
<accession>A0ACC2MHT0</accession>
<reference evidence="1 2" key="1">
    <citation type="journal article" date="2022" name="Hortic Res">
        <title>A haplotype resolved chromosomal level avocado genome allows analysis of novel avocado genes.</title>
        <authorList>
            <person name="Nath O."/>
            <person name="Fletcher S.J."/>
            <person name="Hayward A."/>
            <person name="Shaw L.M."/>
            <person name="Masouleh A.K."/>
            <person name="Furtado A."/>
            <person name="Henry R.J."/>
            <person name="Mitter N."/>
        </authorList>
    </citation>
    <scope>NUCLEOTIDE SEQUENCE [LARGE SCALE GENOMIC DNA]</scope>
    <source>
        <strain evidence="2">cv. Hass</strain>
    </source>
</reference>
<dbReference type="EMBL" id="CM056810">
    <property type="protein sequence ID" value="KAJ8645312.1"/>
    <property type="molecule type" value="Genomic_DNA"/>
</dbReference>
<dbReference type="Proteomes" id="UP001234297">
    <property type="component" value="Chromosome 2"/>
</dbReference>
<name>A0ACC2MHT0_PERAE</name>
<evidence type="ECO:0000313" key="2">
    <source>
        <dbReference type="Proteomes" id="UP001234297"/>
    </source>
</evidence>
<evidence type="ECO:0000313" key="1">
    <source>
        <dbReference type="EMBL" id="KAJ8645312.1"/>
    </source>
</evidence>
<gene>
    <name evidence="1" type="ORF">MRB53_007060</name>
</gene>
<protein>
    <submittedName>
        <fullName evidence="1">Uncharacterized protein</fullName>
    </submittedName>
</protein>
<keyword evidence="2" id="KW-1185">Reference proteome</keyword>
<organism evidence="1 2">
    <name type="scientific">Persea americana</name>
    <name type="common">Avocado</name>
    <dbReference type="NCBI Taxonomy" id="3435"/>
    <lineage>
        <taxon>Eukaryota</taxon>
        <taxon>Viridiplantae</taxon>
        <taxon>Streptophyta</taxon>
        <taxon>Embryophyta</taxon>
        <taxon>Tracheophyta</taxon>
        <taxon>Spermatophyta</taxon>
        <taxon>Magnoliopsida</taxon>
        <taxon>Magnoliidae</taxon>
        <taxon>Laurales</taxon>
        <taxon>Lauraceae</taxon>
        <taxon>Persea</taxon>
    </lineage>
</organism>
<sequence>MKWVLILNNAPLNRWTLDAPVSVLEFSSGGHYLWMGHVDCYAGEWVFHLIVSIHLEIILSPSFVSVALQQGHGSNGKYIVPSDALSDSHEKQDWCKKTEGDEQCNANIPSVATTDMIAILHFICDEEWKLVKRVCTSMRMNEVMAAKADMNYYGLLK</sequence>
<proteinExistence type="predicted"/>